<evidence type="ECO:0000313" key="21">
    <source>
        <dbReference type="Proteomes" id="UP000830375"/>
    </source>
</evidence>
<keyword evidence="5" id="KW-1003">Cell membrane</keyword>
<feature type="domain" description="Alpha-carbonic anhydrase" evidence="19">
    <location>
        <begin position="136"/>
        <end position="397"/>
    </location>
</feature>
<dbReference type="InterPro" id="IPR036398">
    <property type="entry name" value="CA_dom_sf"/>
</dbReference>
<comment type="similarity">
    <text evidence="3 17">Belongs to the alpha-carbonic anhydrase family.</text>
</comment>
<keyword evidence="6" id="KW-0336">GPI-anchor</keyword>
<dbReference type="Pfam" id="PF00194">
    <property type="entry name" value="Carb_anhydrase"/>
    <property type="match status" value="1"/>
</dbReference>
<dbReference type="EMBL" id="JACTAM010000005">
    <property type="protein sequence ID" value="KAI2665078.1"/>
    <property type="molecule type" value="Genomic_DNA"/>
</dbReference>
<sequence length="422" mass="46966">MISCAFWVKAAHNEEGWPVHTSCCFDHSLALITSRSWLCAPDGSWGEAGGFHLALETAGLCQVDALTFVPSFVRPIIMCPQKETASQMRFKDLPAVPFLCHFLRKKRSHPAPGFQSVGLSLEITNEATRPIRFNGVHWCYQTQVSCDSHCKGPDQWSKVNADCGKNRQSPINIVTKKTKLDERLTPFKFTGYQSVFDSTMKNNGHSVQVSIPITATVSGGNLEETYKAVQFHLHWGTDGGPGSEHTIDGEQYPMELHIVHMKQRYNRLEDALRDPSGVAVLGFFYEESSSSNRKYDLFTHGLRSIQNTNGNTTLRKVSLNQLIPPESNMTNYYRYDGSLTTPGCTEAVVWTVFENPIPLDREQLRAFSTLKFHDGKPMVGTFRPVQPRNGRVVYRSSSAAIAASAVLILASICAAFGLSRPN</sequence>
<keyword evidence="11" id="KW-1015">Disulfide bond</keyword>
<keyword evidence="18" id="KW-0812">Transmembrane</keyword>
<evidence type="ECO:0000256" key="7">
    <source>
        <dbReference type="ARBA" id="ARBA00022723"/>
    </source>
</evidence>
<keyword evidence="21" id="KW-1185">Reference proteome</keyword>
<evidence type="ECO:0000256" key="8">
    <source>
        <dbReference type="ARBA" id="ARBA00022729"/>
    </source>
</evidence>
<dbReference type="CDD" id="cd03117">
    <property type="entry name" value="alpha_CA_IV_XV_like"/>
    <property type="match status" value="1"/>
</dbReference>
<evidence type="ECO:0000256" key="13">
    <source>
        <dbReference type="ARBA" id="ARBA00023239"/>
    </source>
</evidence>
<dbReference type="InterPro" id="IPR023561">
    <property type="entry name" value="Carbonic_anhydrase_a-class"/>
</dbReference>
<evidence type="ECO:0000256" key="18">
    <source>
        <dbReference type="SAM" id="Phobius"/>
    </source>
</evidence>
<evidence type="ECO:0000256" key="5">
    <source>
        <dbReference type="ARBA" id="ARBA00022475"/>
    </source>
</evidence>
<keyword evidence="7 17" id="KW-0479">Metal-binding</keyword>
<dbReference type="PANTHER" id="PTHR18952">
    <property type="entry name" value="CARBONIC ANHYDRASE"/>
    <property type="match status" value="1"/>
</dbReference>
<protein>
    <recommendedName>
        <fullName evidence="17">Carbonic anhydrase</fullName>
        <ecNumber evidence="17">4.2.1.1</ecNumber>
    </recommendedName>
</protein>
<evidence type="ECO:0000256" key="14">
    <source>
        <dbReference type="ARBA" id="ARBA00023288"/>
    </source>
</evidence>
<comment type="function">
    <text evidence="15">Catalyzes the reversible hydration of carbon dioxide into bicarbonate and protons and thus is essential to maintaining intracellular and extracellular pH. May stimulate the sodium/bicarbonate transporter activity of SLC4A4 that acts in pH homeostasis. It is essential for acid overload removal from the retina and retina epithelium, and acid release in the choriocapillaris in the choroid.</text>
</comment>
<comment type="subcellular location">
    <subcellularLocation>
        <location evidence="2">Cell membrane</location>
        <topology evidence="2">Lipid-anchor</topology>
        <topology evidence="2">GPI-anchor</topology>
    </subcellularLocation>
</comment>
<dbReference type="InterPro" id="IPR001148">
    <property type="entry name" value="CA_dom"/>
</dbReference>
<comment type="subunit">
    <text evidence="4">Interacts with SLC4A4.</text>
</comment>
<evidence type="ECO:0000256" key="6">
    <source>
        <dbReference type="ARBA" id="ARBA00022622"/>
    </source>
</evidence>
<evidence type="ECO:0000256" key="17">
    <source>
        <dbReference type="RuleBase" id="RU367011"/>
    </source>
</evidence>
<reference evidence="20 21" key="1">
    <citation type="submission" date="2022-01" db="EMBL/GenBank/DDBJ databases">
        <title>A high-quality chromosome-level genome assembly of rohu carp, Labeo rohita.</title>
        <authorList>
            <person name="Arick M.A. II"/>
            <person name="Hsu C.-Y."/>
            <person name="Magbanua Z."/>
            <person name="Pechanova O."/>
            <person name="Grover C."/>
            <person name="Miller E."/>
            <person name="Thrash A."/>
            <person name="Ezzel L."/>
            <person name="Alam S."/>
            <person name="Benzie J."/>
            <person name="Hamilton M."/>
            <person name="Karsi A."/>
            <person name="Lawrence M.L."/>
            <person name="Peterson D.G."/>
        </authorList>
    </citation>
    <scope>NUCLEOTIDE SEQUENCE [LARGE SCALE GENOMIC DNA]</scope>
    <source>
        <strain evidence="21">BAU-BD-2019</strain>
        <tissue evidence="20">Blood</tissue>
    </source>
</reference>
<dbReference type="PROSITE" id="PS00162">
    <property type="entry name" value="ALPHA_CA_1"/>
    <property type="match status" value="1"/>
</dbReference>
<evidence type="ECO:0000259" key="19">
    <source>
        <dbReference type="PROSITE" id="PS51144"/>
    </source>
</evidence>
<keyword evidence="10 18" id="KW-0472">Membrane</keyword>
<comment type="function">
    <text evidence="17">Reversible hydration of carbon dioxide.</text>
</comment>
<accession>A0ABQ8MQF2</accession>
<keyword evidence="8" id="KW-0732">Signal</keyword>
<keyword evidence="18" id="KW-1133">Transmembrane helix</keyword>
<evidence type="ECO:0000256" key="15">
    <source>
        <dbReference type="ARBA" id="ARBA00045603"/>
    </source>
</evidence>
<gene>
    <name evidence="20" type="ORF">H4Q32_003427</name>
</gene>
<keyword evidence="14" id="KW-0449">Lipoprotein</keyword>
<dbReference type="Gene3D" id="3.10.200.10">
    <property type="entry name" value="Alpha carbonic anhydrase"/>
    <property type="match status" value="1"/>
</dbReference>
<evidence type="ECO:0000256" key="4">
    <source>
        <dbReference type="ARBA" id="ARBA00011736"/>
    </source>
</evidence>
<keyword evidence="13 17" id="KW-0456">Lyase</keyword>
<dbReference type="InterPro" id="IPR041874">
    <property type="entry name" value="CA4/CA15"/>
</dbReference>
<proteinExistence type="inferred from homology"/>
<evidence type="ECO:0000256" key="10">
    <source>
        <dbReference type="ARBA" id="ARBA00023136"/>
    </source>
</evidence>
<dbReference type="PANTHER" id="PTHR18952:SF95">
    <property type="entry name" value="CARBONIC ANHYDRASE 4"/>
    <property type="match status" value="1"/>
</dbReference>
<dbReference type="SMART" id="SM01057">
    <property type="entry name" value="Carb_anhydrase"/>
    <property type="match status" value="1"/>
</dbReference>
<evidence type="ECO:0000256" key="1">
    <source>
        <dbReference type="ARBA" id="ARBA00001947"/>
    </source>
</evidence>
<dbReference type="PROSITE" id="PS51144">
    <property type="entry name" value="ALPHA_CA_2"/>
    <property type="match status" value="1"/>
</dbReference>
<dbReference type="SUPFAM" id="SSF51069">
    <property type="entry name" value="Carbonic anhydrase"/>
    <property type="match status" value="1"/>
</dbReference>
<evidence type="ECO:0000313" key="20">
    <source>
        <dbReference type="EMBL" id="KAI2665078.1"/>
    </source>
</evidence>
<keyword evidence="9 17" id="KW-0862">Zinc</keyword>
<evidence type="ECO:0000256" key="12">
    <source>
        <dbReference type="ARBA" id="ARBA00023180"/>
    </source>
</evidence>
<name>A0ABQ8MQF2_LABRO</name>
<comment type="caution">
    <text evidence="20">The sequence shown here is derived from an EMBL/GenBank/DDBJ whole genome shotgun (WGS) entry which is preliminary data.</text>
</comment>
<organism evidence="20 21">
    <name type="scientific">Labeo rohita</name>
    <name type="common">Indian major carp</name>
    <name type="synonym">Cyprinus rohita</name>
    <dbReference type="NCBI Taxonomy" id="84645"/>
    <lineage>
        <taxon>Eukaryota</taxon>
        <taxon>Metazoa</taxon>
        <taxon>Chordata</taxon>
        <taxon>Craniata</taxon>
        <taxon>Vertebrata</taxon>
        <taxon>Euteleostomi</taxon>
        <taxon>Actinopterygii</taxon>
        <taxon>Neopterygii</taxon>
        <taxon>Teleostei</taxon>
        <taxon>Ostariophysi</taxon>
        <taxon>Cypriniformes</taxon>
        <taxon>Cyprinidae</taxon>
        <taxon>Labeoninae</taxon>
        <taxon>Labeonini</taxon>
        <taxon>Labeo</taxon>
    </lineage>
</organism>
<evidence type="ECO:0000256" key="11">
    <source>
        <dbReference type="ARBA" id="ARBA00023157"/>
    </source>
</evidence>
<keyword evidence="12" id="KW-0325">Glycoprotein</keyword>
<dbReference type="Proteomes" id="UP000830375">
    <property type="component" value="Unassembled WGS sequence"/>
</dbReference>
<dbReference type="InterPro" id="IPR018338">
    <property type="entry name" value="Carbonic_anhydrase_a-class_CS"/>
</dbReference>
<feature type="transmembrane region" description="Helical" evidence="18">
    <location>
        <begin position="399"/>
        <end position="418"/>
    </location>
</feature>
<evidence type="ECO:0000256" key="9">
    <source>
        <dbReference type="ARBA" id="ARBA00022833"/>
    </source>
</evidence>
<evidence type="ECO:0000256" key="3">
    <source>
        <dbReference type="ARBA" id="ARBA00010718"/>
    </source>
</evidence>
<dbReference type="EC" id="4.2.1.1" evidence="17"/>
<comment type="cofactor">
    <cofactor evidence="1 17">
        <name>Zn(2+)</name>
        <dbReference type="ChEBI" id="CHEBI:29105"/>
    </cofactor>
</comment>
<evidence type="ECO:0000256" key="2">
    <source>
        <dbReference type="ARBA" id="ARBA00004609"/>
    </source>
</evidence>
<evidence type="ECO:0000256" key="16">
    <source>
        <dbReference type="ARBA" id="ARBA00049061"/>
    </source>
</evidence>
<comment type="catalytic activity">
    <reaction evidence="16">
        <text>hydrogencarbonate + H(+) = CO2 + H2O</text>
        <dbReference type="Rhea" id="RHEA:10748"/>
        <dbReference type="ChEBI" id="CHEBI:15377"/>
        <dbReference type="ChEBI" id="CHEBI:15378"/>
        <dbReference type="ChEBI" id="CHEBI:16526"/>
        <dbReference type="ChEBI" id="CHEBI:17544"/>
        <dbReference type="EC" id="4.2.1.1"/>
    </reaction>
    <physiologicalReaction direction="left-to-right" evidence="16">
        <dbReference type="Rhea" id="RHEA:10749"/>
    </physiologicalReaction>
    <physiologicalReaction direction="right-to-left" evidence="16">
        <dbReference type="Rhea" id="RHEA:10750"/>
    </physiologicalReaction>
</comment>